<dbReference type="InterPro" id="IPR019956">
    <property type="entry name" value="Ubiquitin_dom"/>
</dbReference>
<dbReference type="InterPro" id="IPR000626">
    <property type="entry name" value="Ubiquitin-like_dom"/>
</dbReference>
<dbReference type="PROSITE" id="PS50053">
    <property type="entry name" value="UBIQUITIN_2"/>
    <property type="match status" value="1"/>
</dbReference>
<name>A0A5J4VC25_9EUKA</name>
<dbReference type="SUPFAM" id="SSF54236">
    <property type="entry name" value="Ubiquitin-like"/>
    <property type="match status" value="1"/>
</dbReference>
<evidence type="ECO:0000259" key="1">
    <source>
        <dbReference type="PROSITE" id="PS50053"/>
    </source>
</evidence>
<gene>
    <name evidence="2" type="ORF">EZS28_024447</name>
</gene>
<dbReference type="PRINTS" id="PR00348">
    <property type="entry name" value="UBIQUITIN"/>
</dbReference>
<accession>A0A5J4VC25</accession>
<protein>
    <recommendedName>
        <fullName evidence="1">Ubiquitin-like domain-containing protein</fullName>
    </recommendedName>
</protein>
<dbReference type="Gene3D" id="3.10.20.90">
    <property type="entry name" value="Phosphatidylinositol 3-kinase Catalytic Subunit, Chain A, domain 1"/>
    <property type="match status" value="1"/>
</dbReference>
<evidence type="ECO:0000313" key="3">
    <source>
        <dbReference type="Proteomes" id="UP000324800"/>
    </source>
</evidence>
<dbReference type="PANTHER" id="PTHR10666">
    <property type="entry name" value="UBIQUITIN"/>
    <property type="match status" value="1"/>
</dbReference>
<reference evidence="2 3" key="1">
    <citation type="submission" date="2019-03" db="EMBL/GenBank/DDBJ databases">
        <title>Single cell metagenomics reveals metabolic interactions within the superorganism composed of flagellate Streblomastix strix and complex community of Bacteroidetes bacteria on its surface.</title>
        <authorList>
            <person name="Treitli S.C."/>
            <person name="Kolisko M."/>
            <person name="Husnik F."/>
            <person name="Keeling P."/>
            <person name="Hampl V."/>
        </authorList>
    </citation>
    <scope>NUCLEOTIDE SEQUENCE [LARGE SCALE GENOMIC DNA]</scope>
    <source>
        <strain evidence="2">ST1C</strain>
    </source>
</reference>
<dbReference type="SMART" id="SM00213">
    <property type="entry name" value="UBQ"/>
    <property type="match status" value="1"/>
</dbReference>
<feature type="domain" description="Ubiquitin-like" evidence="1">
    <location>
        <begin position="1"/>
        <end position="78"/>
    </location>
</feature>
<organism evidence="2 3">
    <name type="scientific">Streblomastix strix</name>
    <dbReference type="NCBI Taxonomy" id="222440"/>
    <lineage>
        <taxon>Eukaryota</taxon>
        <taxon>Metamonada</taxon>
        <taxon>Preaxostyla</taxon>
        <taxon>Oxymonadida</taxon>
        <taxon>Streblomastigidae</taxon>
        <taxon>Streblomastix</taxon>
    </lineage>
</organism>
<dbReference type="OrthoDB" id="428577at2759"/>
<dbReference type="InterPro" id="IPR029071">
    <property type="entry name" value="Ubiquitin-like_domsf"/>
</dbReference>
<sequence>MHIFVGISYISTEILELDVEATDTIENVKMKIFDLKGIAVTRQVLVYDQIRLQHGKTLKDYNIGDKATLQLEYRLGRGGK</sequence>
<proteinExistence type="predicted"/>
<dbReference type="InterPro" id="IPR050158">
    <property type="entry name" value="Ubiquitin_ubiquitin-like"/>
</dbReference>
<evidence type="ECO:0000313" key="2">
    <source>
        <dbReference type="EMBL" id="KAA6380025.1"/>
    </source>
</evidence>
<comment type="caution">
    <text evidence="2">The sequence shown here is derived from an EMBL/GenBank/DDBJ whole genome shotgun (WGS) entry which is preliminary data.</text>
</comment>
<dbReference type="AlphaFoldDB" id="A0A5J4VC25"/>
<dbReference type="Pfam" id="PF00240">
    <property type="entry name" value="ubiquitin"/>
    <property type="match status" value="1"/>
</dbReference>
<dbReference type="Proteomes" id="UP000324800">
    <property type="component" value="Unassembled WGS sequence"/>
</dbReference>
<dbReference type="EMBL" id="SNRW01008137">
    <property type="protein sequence ID" value="KAA6380025.1"/>
    <property type="molecule type" value="Genomic_DNA"/>
</dbReference>